<comment type="similarity">
    <text evidence="1">Belongs to the HyuE racemase family.</text>
</comment>
<dbReference type="AlphaFoldDB" id="A0A381TFX9"/>
<organism evidence="2">
    <name type="scientific">marine metagenome</name>
    <dbReference type="NCBI Taxonomy" id="408172"/>
    <lineage>
        <taxon>unclassified sequences</taxon>
        <taxon>metagenomes</taxon>
        <taxon>ecological metagenomes</taxon>
    </lineage>
</organism>
<sequence length="235" mass="24832">MTDKIAEAARSVAATDTEILAINPQDGPASVEGYYDEAFAVPGLLREIRKGELMGVDGYIVACFDDPGLHAVRSIATGPAVGICEAAVYAASMVAGSFTVVTTLRSSVPAIEKVVRGYGRDHFCRRVRAAEISVLDLEKEGSEARLLIEAEIERAVNEDSAEAIILGCAGMADLTRQLTKKFGLPVIDGVATAVKMVEGLITLGLQTSKVGGYVRPPKKSYIGEFADDEPVSVPS</sequence>
<dbReference type="Pfam" id="PF01177">
    <property type="entry name" value="Asp_Glu_race"/>
    <property type="match status" value="1"/>
</dbReference>
<evidence type="ECO:0000313" key="2">
    <source>
        <dbReference type="EMBL" id="SVA14709.1"/>
    </source>
</evidence>
<accession>A0A381TFX9</accession>
<dbReference type="InterPro" id="IPR052186">
    <property type="entry name" value="Hydantoin_racemase-like"/>
</dbReference>
<dbReference type="InterPro" id="IPR053714">
    <property type="entry name" value="Iso_Racemase_Enz_sf"/>
</dbReference>
<protein>
    <recommendedName>
        <fullName evidence="3">Hydantoin racemase</fullName>
    </recommendedName>
</protein>
<dbReference type="Gene3D" id="3.40.50.12500">
    <property type="match status" value="1"/>
</dbReference>
<reference evidence="2" key="1">
    <citation type="submission" date="2018-05" db="EMBL/GenBank/DDBJ databases">
        <authorList>
            <person name="Lanie J.A."/>
            <person name="Ng W.-L."/>
            <person name="Kazmierczak K.M."/>
            <person name="Andrzejewski T.M."/>
            <person name="Davidsen T.M."/>
            <person name="Wayne K.J."/>
            <person name="Tettelin H."/>
            <person name="Glass J.I."/>
            <person name="Rusch D."/>
            <person name="Podicherti R."/>
            <person name="Tsui H.-C.T."/>
            <person name="Winkler M.E."/>
        </authorList>
    </citation>
    <scope>NUCLEOTIDE SEQUENCE</scope>
</reference>
<gene>
    <name evidence="2" type="ORF">METZ01_LOCUS67563</name>
</gene>
<dbReference type="PANTHER" id="PTHR28047">
    <property type="entry name" value="PROTEIN DCG1"/>
    <property type="match status" value="1"/>
</dbReference>
<name>A0A381TFX9_9ZZZZ</name>
<dbReference type="InterPro" id="IPR015942">
    <property type="entry name" value="Asp/Glu/hydantoin_racemase"/>
</dbReference>
<evidence type="ECO:0008006" key="3">
    <source>
        <dbReference type="Google" id="ProtNLM"/>
    </source>
</evidence>
<dbReference type="GO" id="GO:0047661">
    <property type="term" value="F:amino-acid racemase activity"/>
    <property type="evidence" value="ECO:0007669"/>
    <property type="project" value="InterPro"/>
</dbReference>
<dbReference type="PANTHER" id="PTHR28047:SF5">
    <property type="entry name" value="PROTEIN DCG1"/>
    <property type="match status" value="1"/>
</dbReference>
<proteinExistence type="inferred from homology"/>
<evidence type="ECO:0000256" key="1">
    <source>
        <dbReference type="ARBA" id="ARBA00038414"/>
    </source>
</evidence>
<dbReference type="EMBL" id="UINC01004492">
    <property type="protein sequence ID" value="SVA14709.1"/>
    <property type="molecule type" value="Genomic_DNA"/>
</dbReference>